<evidence type="ECO:0000256" key="7">
    <source>
        <dbReference type="ARBA" id="ARBA00023098"/>
    </source>
</evidence>
<keyword evidence="8" id="KW-1207">Sterol metabolism</keyword>
<dbReference type="InterPro" id="IPR000172">
    <property type="entry name" value="GMC_OxRdtase_N"/>
</dbReference>
<dbReference type="InterPro" id="IPR029058">
    <property type="entry name" value="AB_hydrolase_fold"/>
</dbReference>
<evidence type="ECO:0000256" key="15">
    <source>
        <dbReference type="ARBA" id="ARBA00049778"/>
    </source>
</evidence>
<evidence type="ECO:0000256" key="8">
    <source>
        <dbReference type="ARBA" id="ARBA00023166"/>
    </source>
</evidence>
<dbReference type="Pfam" id="PF00561">
    <property type="entry name" value="Abhydrolase_1"/>
    <property type="match status" value="1"/>
</dbReference>
<dbReference type="InterPro" id="IPR036188">
    <property type="entry name" value="FAD/NAD-bd_sf"/>
</dbReference>
<keyword evidence="3" id="KW-0153">Cholesterol metabolism</keyword>
<evidence type="ECO:0000256" key="13">
    <source>
        <dbReference type="ARBA" id="ARBA00049723"/>
    </source>
</evidence>
<evidence type="ECO:0000256" key="10">
    <source>
        <dbReference type="ARBA" id="ARBA00023235"/>
    </source>
</evidence>
<comment type="caution">
    <text evidence="17">The sequence shown here is derived from an EMBL/GenBank/DDBJ whole genome shotgun (WGS) entry which is preliminary data.</text>
</comment>
<dbReference type="EMBL" id="JBIGHZ010000004">
    <property type="protein sequence ID" value="MFG6448739.1"/>
    <property type="molecule type" value="Genomic_DNA"/>
</dbReference>
<proteinExistence type="inferred from homology"/>
<dbReference type="Gene3D" id="3.50.50.60">
    <property type="entry name" value="FAD/NAD(P)-binding domain"/>
    <property type="match status" value="3"/>
</dbReference>
<evidence type="ECO:0000256" key="4">
    <source>
        <dbReference type="ARBA" id="ARBA00022630"/>
    </source>
</evidence>
<organism evidence="17 18">
    <name type="scientific">Roseateles rivi</name>
    <dbReference type="NCBI Taxonomy" id="3299028"/>
    <lineage>
        <taxon>Bacteria</taxon>
        <taxon>Pseudomonadati</taxon>
        <taxon>Pseudomonadota</taxon>
        <taxon>Betaproteobacteria</taxon>
        <taxon>Burkholderiales</taxon>
        <taxon>Sphaerotilaceae</taxon>
        <taxon>Roseateles</taxon>
    </lineage>
</organism>
<keyword evidence="10" id="KW-0413">Isomerase</keyword>
<dbReference type="InterPro" id="IPR052542">
    <property type="entry name" value="Cholesterol_Oxidase"/>
</dbReference>
<evidence type="ECO:0000313" key="17">
    <source>
        <dbReference type="EMBL" id="MFG6448739.1"/>
    </source>
</evidence>
<comment type="cofactor">
    <cofactor evidence="1">
        <name>FAD</name>
        <dbReference type="ChEBI" id="CHEBI:57692"/>
    </cofactor>
</comment>
<evidence type="ECO:0000313" key="18">
    <source>
        <dbReference type="Proteomes" id="UP001606099"/>
    </source>
</evidence>
<keyword evidence="17" id="KW-0378">Hydrolase</keyword>
<dbReference type="SUPFAM" id="SSF51905">
    <property type="entry name" value="FAD/NAD(P)-binding domain"/>
    <property type="match status" value="1"/>
</dbReference>
<dbReference type="PROSITE" id="PS51379">
    <property type="entry name" value="4FE4S_FER_2"/>
    <property type="match status" value="1"/>
</dbReference>
<feature type="domain" description="4Fe-4S ferredoxin-type" evidence="16">
    <location>
        <begin position="222"/>
        <end position="252"/>
    </location>
</feature>
<dbReference type="InterPro" id="IPR007867">
    <property type="entry name" value="GMC_OxRtase_C"/>
</dbReference>
<accession>A0ABW7FWQ0</accession>
<reference evidence="17 18" key="1">
    <citation type="submission" date="2024-08" db="EMBL/GenBank/DDBJ databases">
        <authorList>
            <person name="Lu H."/>
        </authorList>
    </citation>
    <scope>NUCLEOTIDE SEQUENCE [LARGE SCALE GENOMIC DNA]</scope>
    <source>
        <strain evidence="17 18">BYS180W</strain>
    </source>
</reference>
<keyword evidence="18" id="KW-1185">Reference proteome</keyword>
<evidence type="ECO:0000256" key="12">
    <source>
        <dbReference type="ARBA" id="ARBA00049645"/>
    </source>
</evidence>
<gene>
    <name evidence="17" type="ORF">ACG0Z6_10885</name>
</gene>
<evidence type="ECO:0000256" key="5">
    <source>
        <dbReference type="ARBA" id="ARBA00022827"/>
    </source>
</evidence>
<dbReference type="Gene3D" id="3.40.50.1820">
    <property type="entry name" value="alpha/beta hydrolase"/>
    <property type="match status" value="1"/>
</dbReference>
<keyword evidence="4" id="KW-0285">Flavoprotein</keyword>
<evidence type="ECO:0000256" key="3">
    <source>
        <dbReference type="ARBA" id="ARBA00022548"/>
    </source>
</evidence>
<keyword evidence="9" id="KW-0753">Steroid metabolism</keyword>
<name>A0ABW7FWQ0_9BURK</name>
<dbReference type="EC" id="1.1.3.6" evidence="13"/>
<dbReference type="SUPFAM" id="SSF53474">
    <property type="entry name" value="alpha/beta-Hydrolases"/>
    <property type="match status" value="1"/>
</dbReference>
<comment type="pathway">
    <text evidence="12">Steroid metabolism; cholesterol degradation.</text>
</comment>
<dbReference type="Pfam" id="PF05199">
    <property type="entry name" value="GMC_oxred_C"/>
    <property type="match status" value="1"/>
</dbReference>
<dbReference type="EC" id="5.3.3.1" evidence="11"/>
<dbReference type="GO" id="GO:0016787">
    <property type="term" value="F:hydrolase activity"/>
    <property type="evidence" value="ECO:0007669"/>
    <property type="project" value="UniProtKB-KW"/>
</dbReference>
<keyword evidence="7" id="KW-0443">Lipid metabolism</keyword>
<evidence type="ECO:0000256" key="9">
    <source>
        <dbReference type="ARBA" id="ARBA00023221"/>
    </source>
</evidence>
<evidence type="ECO:0000256" key="1">
    <source>
        <dbReference type="ARBA" id="ARBA00001974"/>
    </source>
</evidence>
<evidence type="ECO:0000256" key="2">
    <source>
        <dbReference type="ARBA" id="ARBA00010790"/>
    </source>
</evidence>
<evidence type="ECO:0000256" key="11">
    <source>
        <dbReference type="ARBA" id="ARBA00038856"/>
    </source>
</evidence>
<sequence>MPEGPGMGVSWRAQDWLSVPLETWWADEGANTLPTQWHADVLVVGSGYGGAAAAQQFAGLRTAQGEPLRVLVLERGREYLPGSFPRSLAELPGHVRFSTPGAQSPRGRRDALFDVRLGPDVCVAQASGLGGGSLINAGVMERPASTVFQGARWPQSLRAHPEQMEPWFAQAEWLVGAVDARGENTIERLSPYPARRLQRLQELDAQARPARITMALDEQPSSSAGLHLQRCVACGDCASGCNQGAKQSLDTNALLQAARQGVRLVCGASVRQLRRGPQAQGWELDVEFSDEGLQSRQGAPLRLRARHVVLAAGSLGSTEILLRSSQQGLALSPLLGRQFSGNGDVIAAGVDLPEAARGVAEESAAPAHRQVGPTITGVLPAGADFVVEDLAIPGPLRALWTQSFALGQTLHALTEPLRGRHRAGPVQADPQVLTEEGLQHMLALAIIGHDDACGELRLSPQPDSDIGTLAVHWPELKNDARVVARHDWVAQRLQAQGASLVANPLWRLLPASMGDWLGTPAGPMISVHPLGGCGMGDCGASGVVNEWGQVFSGLNEAVYEDLVVLDGAMVPSSLGINPALTITALALRALARLRTRWGFRQEPGVAPQQPAPERLAVLAQRPLDGVPDPDAAQPSSPTVVELCERLGGWVHWPGSPGDPLKYLELTLHYAPSPVSALWADPKARVLQLAPGSCLRVFAGQASDQVSGGRQRLCPAGQPLWEHLEPRDEDALCVLPLSSGALHLFERAPSGRWGRTARALWAWFMNRGWRDMVHAAQDALSAQQAPQANEPVGLAARLRRGTRSLAQRARLLLNLASHAGETRLMRYTLALPDAAHWPAAAPAWALALQGQLIEGAKHLRYERRANPWQQLSTLTLQGLPAPLQACPGQRAVQLHLDLGHLARLRQPLLRICQAQDGMTALADVAALLGYITRLMLPLHAWTLRRPDAAPPRQAQRLPGRVPGLPEPEVLELAAGSWGEAAAQRQGLLRAATPDDTKPVLVRLTRYRSAQAQARPILMIHGYSASGTTFAHHSVQPGPAQLLWEAGWDVWVLDMRTSAGLPTAVLPWTFEQVGFNDIPLAVDAVLRATGAAQVDVLAHCMGSVMLHQALMEPERQSWEHFYPLRQQLPSRIRALVISQVTPMMVMSPGNALRALLMQYLRPYLPLQDFSFRPEPAGLLDELIDRLLATLPYPAHEYDLENPPPPRWRRTPWVATRHRMDMLYGRDFAIQNVDQAVFDFIDDHFGPLNMDTVAQAIHFAQRHEITDWQGASRYLDAQGKSLALLQAFPVLSVHGQDNGLCLADSAAWLHAHWEPLAPGRYQRLVVPGHGHQDCLIGRHIAPQVFAHIERFLQEAT</sequence>
<dbReference type="Proteomes" id="UP001606099">
    <property type="component" value="Unassembled WGS sequence"/>
</dbReference>
<dbReference type="InterPro" id="IPR000073">
    <property type="entry name" value="AB_hydrolase_1"/>
</dbReference>
<keyword evidence="5" id="KW-0274">FAD</keyword>
<dbReference type="PANTHER" id="PTHR47470:SF1">
    <property type="entry name" value="FAD-DEPENDENT OXIDOREDUCTASE 2 FAD BINDING DOMAIN-CONTAINING PROTEIN"/>
    <property type="match status" value="1"/>
</dbReference>
<dbReference type="PANTHER" id="PTHR47470">
    <property type="entry name" value="CHOLESTEROL OXIDASE"/>
    <property type="match status" value="1"/>
</dbReference>
<evidence type="ECO:0000256" key="14">
    <source>
        <dbReference type="ARBA" id="ARBA00049744"/>
    </source>
</evidence>
<keyword evidence="6" id="KW-0560">Oxidoreductase</keyword>
<dbReference type="InterPro" id="IPR017896">
    <property type="entry name" value="4Fe4S_Fe-S-bd"/>
</dbReference>
<dbReference type="Pfam" id="PF00732">
    <property type="entry name" value="GMC_oxred_N"/>
    <property type="match status" value="1"/>
</dbReference>
<dbReference type="RefSeq" id="WP_394461259.1">
    <property type="nucleotide sequence ID" value="NZ_JBIGHZ010000004.1"/>
</dbReference>
<evidence type="ECO:0000259" key="16">
    <source>
        <dbReference type="PROSITE" id="PS51379"/>
    </source>
</evidence>
<comment type="similarity">
    <text evidence="2">Belongs to the GMC oxidoreductase family.</text>
</comment>
<protein>
    <recommendedName>
        <fullName evidence="14">Cholesterol oxidase</fullName>
        <ecNumber evidence="13">1.1.3.6</ecNumber>
        <ecNumber evidence="11">5.3.3.1</ecNumber>
    </recommendedName>
    <alternativeName>
        <fullName evidence="15">Cholesterol isomerase</fullName>
    </alternativeName>
</protein>
<evidence type="ECO:0000256" key="6">
    <source>
        <dbReference type="ARBA" id="ARBA00023002"/>
    </source>
</evidence>